<sequence>MGKKTSWLSTVKKVFKSKEATHSMSNRRARRARRALRGLVKLQALVRGHQVRKQAYTTLRCMQSLVRVQALVRARRLQLATTHRNLLFSPSPTDHDTYRLSHMKSRGTQDYHRLDVEEDDEEGDATNRPMCAMKSPLKGWDGRQQSMDTVSADSQSKHEAAVRRERALAYAYTCTHQWPPEQVKPQWGWNWLERWMAVEQWEARRGGLRPPPVSSYVTATAAMDGLSEKTVEMDPGRASPINPTTRYSYHSKDEPARPRAAVPNYAQAMLPTHQAPAGARQCIWPLEAPVTELGLMRREGSILAIVRTPAATDMTTRRRSEKGQGGSLSSASFDPPLKKRKQKKLSSSQQTIGTRGFDENWFRSQPSRNPGRERATPAIVIQGPSAISRCVGAVQFPFFPDGGAVHDLHLHLHQDAIPCHSRAKDRGLFIENLYHLGDLFRGFFWKAARIGRPEALLAVPDFVLCLLHGERLSPWVALGCFAMGISIIIF</sequence>
<dbReference type="PANTHER" id="PTHR32295">
    <property type="entry name" value="IQ-DOMAIN 5-RELATED"/>
    <property type="match status" value="1"/>
</dbReference>
<feature type="region of interest" description="Disordered" evidence="3">
    <location>
        <begin position="311"/>
        <end position="351"/>
    </location>
</feature>
<reference evidence="4 5" key="1">
    <citation type="submission" date="2020-08" db="EMBL/GenBank/DDBJ databases">
        <title>Plant Genome Project.</title>
        <authorList>
            <person name="Zhang R.-G."/>
        </authorList>
    </citation>
    <scope>NUCLEOTIDE SEQUENCE [LARGE SCALE GENOMIC DNA]</scope>
    <source>
        <tissue evidence="4">Rhizome</tissue>
    </source>
</reference>
<feature type="region of interest" description="Disordered" evidence="3">
    <location>
        <begin position="232"/>
        <end position="256"/>
    </location>
</feature>
<evidence type="ECO:0000256" key="1">
    <source>
        <dbReference type="ARBA" id="ARBA00022860"/>
    </source>
</evidence>
<accession>A0A8J5I056</accession>
<evidence type="ECO:0000256" key="2">
    <source>
        <dbReference type="ARBA" id="ARBA00024341"/>
    </source>
</evidence>
<organism evidence="4 5">
    <name type="scientific">Zingiber officinale</name>
    <name type="common">Ginger</name>
    <name type="synonym">Amomum zingiber</name>
    <dbReference type="NCBI Taxonomy" id="94328"/>
    <lineage>
        <taxon>Eukaryota</taxon>
        <taxon>Viridiplantae</taxon>
        <taxon>Streptophyta</taxon>
        <taxon>Embryophyta</taxon>
        <taxon>Tracheophyta</taxon>
        <taxon>Spermatophyta</taxon>
        <taxon>Magnoliopsida</taxon>
        <taxon>Liliopsida</taxon>
        <taxon>Zingiberales</taxon>
        <taxon>Zingiberaceae</taxon>
        <taxon>Zingiber</taxon>
    </lineage>
</organism>
<gene>
    <name evidence="4" type="ORF">ZIOFF_012564</name>
</gene>
<protein>
    <recommendedName>
        <fullName evidence="6">DUF4005 domain-containing protein</fullName>
    </recommendedName>
</protein>
<dbReference type="Proteomes" id="UP000734854">
    <property type="component" value="Unassembled WGS sequence"/>
</dbReference>
<dbReference type="AlphaFoldDB" id="A0A8J5I056"/>
<dbReference type="PANTHER" id="PTHR32295:SF33">
    <property type="entry name" value="PROTEIN IQ-DOMAIN 21"/>
    <property type="match status" value="1"/>
</dbReference>
<dbReference type="GO" id="GO:0005516">
    <property type="term" value="F:calmodulin binding"/>
    <property type="evidence" value="ECO:0007669"/>
    <property type="project" value="UniProtKB-KW"/>
</dbReference>
<name>A0A8J5I056_ZINOF</name>
<feature type="region of interest" description="Disordered" evidence="3">
    <location>
        <begin position="117"/>
        <end position="144"/>
    </location>
</feature>
<keyword evidence="5" id="KW-1185">Reference proteome</keyword>
<keyword evidence="1" id="KW-0112">Calmodulin-binding</keyword>
<evidence type="ECO:0008006" key="6">
    <source>
        <dbReference type="Google" id="ProtNLM"/>
    </source>
</evidence>
<dbReference type="PROSITE" id="PS50096">
    <property type="entry name" value="IQ"/>
    <property type="match status" value="1"/>
</dbReference>
<evidence type="ECO:0000313" key="4">
    <source>
        <dbReference type="EMBL" id="KAG6530337.1"/>
    </source>
</evidence>
<evidence type="ECO:0000256" key="3">
    <source>
        <dbReference type="SAM" id="MobiDB-lite"/>
    </source>
</evidence>
<comment type="similarity">
    <text evidence="2">Belongs to the IQD family.</text>
</comment>
<comment type="caution">
    <text evidence="4">The sequence shown here is derived from an EMBL/GenBank/DDBJ whole genome shotgun (WGS) entry which is preliminary data.</text>
</comment>
<dbReference type="EMBL" id="JACMSC010000003">
    <property type="protein sequence ID" value="KAG6530337.1"/>
    <property type="molecule type" value="Genomic_DNA"/>
</dbReference>
<feature type="region of interest" description="Disordered" evidence="3">
    <location>
        <begin position="356"/>
        <end position="375"/>
    </location>
</feature>
<proteinExistence type="inferred from homology"/>
<evidence type="ECO:0000313" key="5">
    <source>
        <dbReference type="Proteomes" id="UP000734854"/>
    </source>
</evidence>